<evidence type="ECO:0000256" key="3">
    <source>
        <dbReference type="ARBA" id="ARBA00022692"/>
    </source>
</evidence>
<evidence type="ECO:0000313" key="11">
    <source>
        <dbReference type="RefSeq" id="XP_047740235.1"/>
    </source>
</evidence>
<dbReference type="RefSeq" id="XP_047740236.1">
    <property type="nucleotide sequence ID" value="XM_047884280.1"/>
</dbReference>
<dbReference type="RefSeq" id="XP_047740234.1">
    <property type="nucleotide sequence ID" value="XM_047884278.1"/>
</dbReference>
<dbReference type="RefSeq" id="XP_018025042.1">
    <property type="nucleotide sequence ID" value="XM_018169553.2"/>
</dbReference>
<keyword evidence="7" id="KW-1185">Reference proteome</keyword>
<dbReference type="InterPro" id="IPR036573">
    <property type="entry name" value="CBM_sf_5/12"/>
</dbReference>
<dbReference type="RefSeq" id="XP_047740235.1">
    <property type="nucleotide sequence ID" value="XM_047884279.1"/>
</dbReference>
<dbReference type="Gene3D" id="2.10.10.20">
    <property type="entry name" value="Carbohydrate-binding module superfamily 5/12"/>
    <property type="match status" value="1"/>
</dbReference>
<dbReference type="AlphaFoldDB" id="A0A8B7PI88"/>
<protein>
    <submittedName>
        <fullName evidence="8 9">Transmembrane protein 39A isoform X1</fullName>
    </submittedName>
</protein>
<evidence type="ECO:0000313" key="9">
    <source>
        <dbReference type="RefSeq" id="XP_018025042.1"/>
    </source>
</evidence>
<evidence type="ECO:0000256" key="6">
    <source>
        <dbReference type="SAM" id="Phobius"/>
    </source>
</evidence>
<evidence type="ECO:0000313" key="10">
    <source>
        <dbReference type="RefSeq" id="XP_047740234.1"/>
    </source>
</evidence>
<keyword evidence="4 6" id="KW-1133">Transmembrane helix</keyword>
<dbReference type="GO" id="GO:0005576">
    <property type="term" value="C:extracellular region"/>
    <property type="evidence" value="ECO:0007669"/>
    <property type="project" value="InterPro"/>
</dbReference>
<dbReference type="PANTHER" id="PTHR12995">
    <property type="entry name" value="FI21814P1"/>
    <property type="match status" value="1"/>
</dbReference>
<evidence type="ECO:0000313" key="12">
    <source>
        <dbReference type="RefSeq" id="XP_047740236.1"/>
    </source>
</evidence>
<dbReference type="Proteomes" id="UP000694843">
    <property type="component" value="Unplaced"/>
</dbReference>
<feature type="transmembrane region" description="Helical" evidence="6">
    <location>
        <begin position="90"/>
        <end position="111"/>
    </location>
</feature>
<dbReference type="InterPro" id="IPR019397">
    <property type="entry name" value="Uncharacterised_TMEM39"/>
</dbReference>
<dbReference type="RefSeq" id="XP_018025041.1">
    <property type="nucleotide sequence ID" value="XM_018169552.1"/>
</dbReference>
<evidence type="ECO:0000313" key="7">
    <source>
        <dbReference type="Proteomes" id="UP000694843"/>
    </source>
</evidence>
<accession>A0A8B7PI88</accession>
<evidence type="ECO:0000256" key="4">
    <source>
        <dbReference type="ARBA" id="ARBA00022989"/>
    </source>
</evidence>
<gene>
    <name evidence="8 9 10 11 12" type="primary">LOC108680672</name>
</gene>
<comment type="similarity">
    <text evidence="2">Belongs to the TMEM39 family.</text>
</comment>
<feature type="transmembrane region" description="Helical" evidence="6">
    <location>
        <begin position="360"/>
        <end position="382"/>
    </location>
</feature>
<feature type="transmembrane region" description="Helical" evidence="6">
    <location>
        <begin position="265"/>
        <end position="283"/>
    </location>
</feature>
<keyword evidence="5 6" id="KW-0472">Membrane</keyword>
<dbReference type="SUPFAM" id="SSF51055">
    <property type="entry name" value="Carbohydrate binding domain"/>
    <property type="match status" value="1"/>
</dbReference>
<reference evidence="8 9" key="1">
    <citation type="submission" date="2025-04" db="UniProtKB">
        <authorList>
            <consortium name="RefSeq"/>
        </authorList>
    </citation>
    <scope>IDENTIFICATION</scope>
    <source>
        <tissue evidence="8 9">Whole organism</tissue>
    </source>
</reference>
<dbReference type="OrthoDB" id="438179at2759"/>
<dbReference type="GO" id="GO:0004553">
    <property type="term" value="F:hydrolase activity, hydrolyzing O-glycosyl compounds"/>
    <property type="evidence" value="ECO:0007669"/>
    <property type="project" value="InterPro"/>
</dbReference>
<evidence type="ECO:0000256" key="5">
    <source>
        <dbReference type="ARBA" id="ARBA00023136"/>
    </source>
</evidence>
<keyword evidence="3 6" id="KW-0812">Transmembrane</keyword>
<sequence length="423" mass="47825">MPGGRRSAYLRSAATRQATDAECKKTYDDGCSAAAAIRHPPLPDIPRLSVFAFESLMCLLSLLVLGGHYLNIYRTVFWLPHSHTRYVVNLYLIEPRVVIFIVVSVSRRLVWCVVKSLITSCLHHTLWRTAVPIARAVVVMVLATVMVYCLSTITDALTYIKVVALVYPFVLYFFIFDLELTSFLELIPVVQPSKDQECGGGRLVQHSCLNSSEGARHEAELLSSHCYRRLTQVVYQTLVTVYYTTLIPCFFVPNTLHYDAGWLTLHTLFVVLTCFVWHLIYCFPARFCDVVHRSVQHLGHWRRVSPVCTTSAPLWQSSAVYGAGAVVQYGRQVYRAEAAANSAEPGNSAHARLHGVFDKVYVVILNMLLLCFVSCMAYVMYLCSLYQWQQILATSVILAAHFGALYILLRDYIVLRALYKQES</sequence>
<feature type="transmembrane region" description="Helical" evidence="6">
    <location>
        <begin position="132"/>
        <end position="153"/>
    </location>
</feature>
<dbReference type="GO" id="GO:0005975">
    <property type="term" value="P:carbohydrate metabolic process"/>
    <property type="evidence" value="ECO:0007669"/>
    <property type="project" value="InterPro"/>
</dbReference>
<comment type="subcellular location">
    <subcellularLocation>
        <location evidence="1">Membrane</location>
        <topology evidence="1">Multi-pass membrane protein</topology>
    </subcellularLocation>
</comment>
<name>A0A8B7PI88_HYAAZ</name>
<feature type="transmembrane region" description="Helical" evidence="6">
    <location>
        <begin position="388"/>
        <end position="409"/>
    </location>
</feature>
<feature type="transmembrane region" description="Helical" evidence="6">
    <location>
        <begin position="48"/>
        <end position="70"/>
    </location>
</feature>
<evidence type="ECO:0000313" key="8">
    <source>
        <dbReference type="RefSeq" id="XP_018025041.1"/>
    </source>
</evidence>
<dbReference type="PANTHER" id="PTHR12995:SF4">
    <property type="entry name" value="FI21814P1"/>
    <property type="match status" value="1"/>
</dbReference>
<dbReference type="Pfam" id="PF10271">
    <property type="entry name" value="Tmp39"/>
    <property type="match status" value="1"/>
</dbReference>
<dbReference type="CDD" id="cd12215">
    <property type="entry name" value="ChiC_BD"/>
    <property type="match status" value="1"/>
</dbReference>
<evidence type="ECO:0000256" key="2">
    <source>
        <dbReference type="ARBA" id="ARBA00010737"/>
    </source>
</evidence>
<evidence type="ECO:0000256" key="1">
    <source>
        <dbReference type="ARBA" id="ARBA00004141"/>
    </source>
</evidence>
<dbReference type="KEGG" id="hazt:108680672"/>
<dbReference type="GO" id="GO:0030246">
    <property type="term" value="F:carbohydrate binding"/>
    <property type="evidence" value="ECO:0007669"/>
    <property type="project" value="InterPro"/>
</dbReference>
<proteinExistence type="inferred from homology"/>
<dbReference type="GeneID" id="108680672"/>
<feature type="transmembrane region" description="Helical" evidence="6">
    <location>
        <begin position="159"/>
        <end position="176"/>
    </location>
</feature>
<dbReference type="OMA" id="RFKQLIF"/>
<dbReference type="GO" id="GO:0016020">
    <property type="term" value="C:membrane"/>
    <property type="evidence" value="ECO:0007669"/>
    <property type="project" value="UniProtKB-SubCell"/>
</dbReference>
<organism evidence="7 8">
    <name type="scientific">Hyalella azteca</name>
    <name type="common">Amphipod</name>
    <dbReference type="NCBI Taxonomy" id="294128"/>
    <lineage>
        <taxon>Eukaryota</taxon>
        <taxon>Metazoa</taxon>
        <taxon>Ecdysozoa</taxon>
        <taxon>Arthropoda</taxon>
        <taxon>Crustacea</taxon>
        <taxon>Multicrustacea</taxon>
        <taxon>Malacostraca</taxon>
        <taxon>Eumalacostraca</taxon>
        <taxon>Peracarida</taxon>
        <taxon>Amphipoda</taxon>
        <taxon>Senticaudata</taxon>
        <taxon>Talitrida</taxon>
        <taxon>Talitroidea</taxon>
        <taxon>Hyalellidae</taxon>
        <taxon>Hyalella</taxon>
    </lineage>
</organism>